<reference evidence="2 3" key="1">
    <citation type="submission" date="2018-04" db="EMBL/GenBank/DDBJ databases">
        <authorList>
            <person name="Zhang X."/>
            <person name="Yuan J."/>
            <person name="Li F."/>
            <person name="Xiang J."/>
        </authorList>
    </citation>
    <scope>NUCLEOTIDE SEQUENCE [LARGE SCALE GENOMIC DNA]</scope>
    <source>
        <tissue evidence="2">Muscle</tissue>
    </source>
</reference>
<feature type="region of interest" description="Disordered" evidence="1">
    <location>
        <begin position="1"/>
        <end position="66"/>
    </location>
</feature>
<organism evidence="2 3">
    <name type="scientific">Penaeus vannamei</name>
    <name type="common">Whiteleg shrimp</name>
    <name type="synonym">Litopenaeus vannamei</name>
    <dbReference type="NCBI Taxonomy" id="6689"/>
    <lineage>
        <taxon>Eukaryota</taxon>
        <taxon>Metazoa</taxon>
        <taxon>Ecdysozoa</taxon>
        <taxon>Arthropoda</taxon>
        <taxon>Crustacea</taxon>
        <taxon>Multicrustacea</taxon>
        <taxon>Malacostraca</taxon>
        <taxon>Eumalacostraca</taxon>
        <taxon>Eucarida</taxon>
        <taxon>Decapoda</taxon>
        <taxon>Dendrobranchiata</taxon>
        <taxon>Penaeoidea</taxon>
        <taxon>Penaeidae</taxon>
        <taxon>Penaeus</taxon>
    </lineage>
</organism>
<name>A0A423U1Y3_PENVA</name>
<dbReference type="EMBL" id="QCYY01000783">
    <property type="protein sequence ID" value="ROT82711.1"/>
    <property type="molecule type" value="Genomic_DNA"/>
</dbReference>
<sequence length="498" mass="51963">MERDGREAEGSHGRAGSSRVTAQEAPAPTPQTQGFQPFLGSPSPPFPFQGFAGLPGSPSASPRPLNPFFTGTFNGQPTGNPFLPPLVGPNQQFAFPVPAGFPGSAVPGPQFQGFPGSPLTGRPPPQGITNGFPGQFSHPGSFHIQPNLAGHSRFPAGSFPETSPISPLREVPTGFPAAVNEGQISGRGLEFGDEDFVGLSGGSPTMQAPISPVTPLSSPPTTPFVPETTPATSPPTSTAKPATTTTASTTSQPSTTPTTTTTTSTPPPTTSVTPSTTTTTSTPPPTTSVTPPSTTTTTPPPTTTTTTATTPPPTTTTNLPSTTTSPTTTSASTAQPADSVVSSTTASRPIAGHKSRTHTGSSLASRLQNFAQQASNDRGEGREKVLQQPPQQQPPYQCLLALRKPRKRGGKALLALRHFWNGSKSSGKDASHQQRADRVVESKSGKITMSRIIKSPLGEGHRKGKQELLHLQMCRQKLLKQLQILRSNPQQKTLLSKI</sequence>
<accession>A0A423U1Y3</accession>
<evidence type="ECO:0000256" key="1">
    <source>
        <dbReference type="SAM" id="MobiDB-lite"/>
    </source>
</evidence>
<dbReference type="OrthoDB" id="10481870at2759"/>
<dbReference type="Proteomes" id="UP000283509">
    <property type="component" value="Unassembled WGS sequence"/>
</dbReference>
<gene>
    <name evidence="2" type="ORF">C7M84_024122</name>
</gene>
<evidence type="ECO:0000313" key="2">
    <source>
        <dbReference type="EMBL" id="ROT82711.1"/>
    </source>
</evidence>
<feature type="compositionally biased region" description="Basic and acidic residues" evidence="1">
    <location>
        <begin position="1"/>
        <end position="12"/>
    </location>
</feature>
<feature type="compositionally biased region" description="Low complexity" evidence="1">
    <location>
        <begin position="224"/>
        <end position="337"/>
    </location>
</feature>
<evidence type="ECO:0000313" key="3">
    <source>
        <dbReference type="Proteomes" id="UP000283509"/>
    </source>
</evidence>
<comment type="caution">
    <text evidence="2">The sequence shown here is derived from an EMBL/GenBank/DDBJ whole genome shotgun (WGS) entry which is preliminary data.</text>
</comment>
<keyword evidence="3" id="KW-1185">Reference proteome</keyword>
<dbReference type="AlphaFoldDB" id="A0A423U1Y3"/>
<proteinExistence type="predicted"/>
<feature type="compositionally biased region" description="Polar residues" evidence="1">
    <location>
        <begin position="358"/>
        <end position="376"/>
    </location>
</feature>
<feature type="compositionally biased region" description="Low complexity" evidence="1">
    <location>
        <begin position="387"/>
        <end position="396"/>
    </location>
</feature>
<feature type="region of interest" description="Disordered" evidence="1">
    <location>
        <begin position="197"/>
        <end position="396"/>
    </location>
</feature>
<reference evidence="2 3" key="2">
    <citation type="submission" date="2019-01" db="EMBL/GenBank/DDBJ databases">
        <title>The decoding of complex shrimp genome reveals the adaptation for benthos swimmer, frequently molting mechanism and breeding impact on genome.</title>
        <authorList>
            <person name="Sun Y."/>
            <person name="Gao Y."/>
            <person name="Yu Y."/>
        </authorList>
    </citation>
    <scope>NUCLEOTIDE SEQUENCE [LARGE SCALE GENOMIC DNA]</scope>
    <source>
        <tissue evidence="2">Muscle</tissue>
    </source>
</reference>
<protein>
    <submittedName>
        <fullName evidence="2">Uncharacterized protein</fullName>
    </submittedName>
</protein>